<dbReference type="STRING" id="1452487.AVW16_03495"/>
<evidence type="ECO:0008006" key="3">
    <source>
        <dbReference type="Google" id="ProtNLM"/>
    </source>
</evidence>
<sequence>MLIVAAIGLLGVAGLTMNNLKSSANSAWRSQAALLADDAAERLRVHNVWQLGASGLPVASPAYRMHCVGGVPGDLLPGVRCTAAHDALDCPDPAAMRTTELENLCSKVADVSRGGVPGGALLIDPVTDASGRTVYRIEVGWDARSASAGAVVPRASYVMEVRP</sequence>
<comment type="caution">
    <text evidence="1">The sequence shown here is derived from an EMBL/GenBank/DDBJ whole genome shotgun (WGS) entry which is preliminary data.</text>
</comment>
<dbReference type="Proteomes" id="UP000076625">
    <property type="component" value="Unassembled WGS sequence"/>
</dbReference>
<gene>
    <name evidence="1" type="ORF">AVW16_03495</name>
</gene>
<accession>A0A165ELC1</accession>
<reference evidence="2" key="1">
    <citation type="submission" date="2016-01" db="EMBL/GenBank/DDBJ databases">
        <title>Draft genome of Chromobacterium sp. F49.</title>
        <authorList>
            <person name="Hong K.W."/>
        </authorList>
    </citation>
    <scope>NUCLEOTIDE SEQUENCE [LARGE SCALE GENOMIC DNA]</scope>
    <source>
        <strain evidence="2">CN10</strain>
    </source>
</reference>
<evidence type="ECO:0000313" key="1">
    <source>
        <dbReference type="EMBL" id="KZE25372.1"/>
    </source>
</evidence>
<dbReference type="AlphaFoldDB" id="A0A165ELC1"/>
<keyword evidence="2" id="KW-1185">Reference proteome</keyword>
<dbReference type="EMBL" id="LQQU01000059">
    <property type="protein sequence ID" value="KZE25372.1"/>
    <property type="molecule type" value="Genomic_DNA"/>
</dbReference>
<protein>
    <recommendedName>
        <fullName evidence="3">Type IV pilus modification protein PilV</fullName>
    </recommendedName>
</protein>
<evidence type="ECO:0000313" key="2">
    <source>
        <dbReference type="Proteomes" id="UP000076625"/>
    </source>
</evidence>
<name>A0A165ELC1_9NEIS</name>
<proteinExistence type="predicted"/>
<organism evidence="1 2">
    <name type="scientific">Crenobacter luteus</name>
    <dbReference type="NCBI Taxonomy" id="1452487"/>
    <lineage>
        <taxon>Bacteria</taxon>
        <taxon>Pseudomonadati</taxon>
        <taxon>Pseudomonadota</taxon>
        <taxon>Betaproteobacteria</taxon>
        <taxon>Neisseriales</taxon>
        <taxon>Neisseriaceae</taxon>
        <taxon>Crenobacter</taxon>
    </lineage>
</organism>